<evidence type="ECO:0000256" key="1">
    <source>
        <dbReference type="SAM" id="MobiDB-lite"/>
    </source>
</evidence>
<organism evidence="3 4">
    <name type="scientific">Actinokineospora bangkokensis</name>
    <dbReference type="NCBI Taxonomy" id="1193682"/>
    <lineage>
        <taxon>Bacteria</taxon>
        <taxon>Bacillati</taxon>
        <taxon>Actinomycetota</taxon>
        <taxon>Actinomycetes</taxon>
        <taxon>Pseudonocardiales</taxon>
        <taxon>Pseudonocardiaceae</taxon>
        <taxon>Actinokineospora</taxon>
    </lineage>
</organism>
<accession>A0A1Q9LK32</accession>
<sequence>MRVAEFGEDEVRSAFERAQQDYLPTGRTTAESVIARGARVRARRRAVAVAGSAAAVVGVLVGGVLLLRPPDPGTVPPGEPVITSVTTPATAPASTTAPSVVLPTPALPGPPAAPPVPRSADPPRGALEPSASPRTR</sequence>
<keyword evidence="2" id="KW-0812">Transmembrane</keyword>
<dbReference type="EMBL" id="MKQR01000016">
    <property type="protein sequence ID" value="OLR92354.1"/>
    <property type="molecule type" value="Genomic_DNA"/>
</dbReference>
<keyword evidence="4" id="KW-1185">Reference proteome</keyword>
<proteinExistence type="predicted"/>
<name>A0A1Q9LK32_9PSEU</name>
<feature type="transmembrane region" description="Helical" evidence="2">
    <location>
        <begin position="46"/>
        <end position="67"/>
    </location>
</feature>
<keyword evidence="2" id="KW-0472">Membrane</keyword>
<dbReference type="STRING" id="1193682.BJP25_19875"/>
<feature type="compositionally biased region" description="Pro residues" evidence="1">
    <location>
        <begin position="105"/>
        <end position="117"/>
    </location>
</feature>
<evidence type="ECO:0000313" key="4">
    <source>
        <dbReference type="Proteomes" id="UP000186040"/>
    </source>
</evidence>
<dbReference type="Proteomes" id="UP000186040">
    <property type="component" value="Unassembled WGS sequence"/>
</dbReference>
<comment type="caution">
    <text evidence="3">The sequence shown here is derived from an EMBL/GenBank/DDBJ whole genome shotgun (WGS) entry which is preliminary data.</text>
</comment>
<dbReference type="AlphaFoldDB" id="A0A1Q9LK32"/>
<feature type="region of interest" description="Disordered" evidence="1">
    <location>
        <begin position="71"/>
        <end position="136"/>
    </location>
</feature>
<keyword evidence="2" id="KW-1133">Transmembrane helix</keyword>
<feature type="compositionally biased region" description="Low complexity" evidence="1">
    <location>
        <begin position="80"/>
        <end position="104"/>
    </location>
</feature>
<reference evidence="3 4" key="1">
    <citation type="submission" date="2016-10" db="EMBL/GenBank/DDBJ databases">
        <title>The Draft Genome Sequence of Actinokineospora bangkokensis 44EHWT reveals the biosynthetic pathway of antifungal compounds Thailandins with unusual extender unit butylmalonyl-CoA.</title>
        <authorList>
            <person name="Greule A."/>
            <person name="Intra B."/>
            <person name="Flemming S."/>
            <person name="Rommel M.G."/>
            <person name="Panbangred W."/>
            <person name="Bechthold A."/>
        </authorList>
    </citation>
    <scope>NUCLEOTIDE SEQUENCE [LARGE SCALE GENOMIC DNA]</scope>
    <source>
        <strain evidence="3 4">44EHW</strain>
    </source>
</reference>
<evidence type="ECO:0000256" key="2">
    <source>
        <dbReference type="SAM" id="Phobius"/>
    </source>
</evidence>
<evidence type="ECO:0000313" key="3">
    <source>
        <dbReference type="EMBL" id="OLR92354.1"/>
    </source>
</evidence>
<gene>
    <name evidence="3" type="ORF">BJP25_19875</name>
</gene>
<protein>
    <submittedName>
        <fullName evidence="3">Uncharacterized protein</fullName>
    </submittedName>
</protein>